<dbReference type="Proteomes" id="UP000003844">
    <property type="component" value="Unassembled WGS sequence"/>
</dbReference>
<dbReference type="SUPFAM" id="SSF53383">
    <property type="entry name" value="PLP-dependent transferases"/>
    <property type="match status" value="1"/>
</dbReference>
<evidence type="ECO:0000256" key="2">
    <source>
        <dbReference type="ARBA" id="ARBA00009077"/>
    </source>
</evidence>
<keyword evidence="4 5" id="KW-0663">Pyridoxal phosphate</keyword>
<comment type="similarity">
    <text evidence="2 6">Belongs to the trans-sulfuration enzymes family.</text>
</comment>
<reference evidence="8" key="1">
    <citation type="journal article" date="2012" name="Stand. Genomic Sci.">
        <title>Genome sequence of the Antarctic rhodopsins-containing flavobacterium Gillisia limnaea type strain (R-8282(T)).</title>
        <authorList>
            <person name="Riedel T."/>
            <person name="Held B."/>
            <person name="Nolan M."/>
            <person name="Lucas S."/>
            <person name="Lapidus A."/>
            <person name="Tice H."/>
            <person name="Del Rio T.G."/>
            <person name="Cheng J.F."/>
            <person name="Han C."/>
            <person name="Tapia R."/>
            <person name="Goodwin L.A."/>
            <person name="Pitluck S."/>
            <person name="Liolios K."/>
            <person name="Mavromatis K."/>
            <person name="Pagani I."/>
            <person name="Ivanova N."/>
            <person name="Mikhailova N."/>
            <person name="Pati A."/>
            <person name="Chen A."/>
            <person name="Palaniappan K."/>
            <person name="Land M."/>
            <person name="Rohde M."/>
            <person name="Tindall B.J."/>
            <person name="Detter J.C."/>
            <person name="Goker M."/>
            <person name="Bristow J."/>
            <person name="Eisen J.A."/>
            <person name="Markowitz V."/>
            <person name="Hugenholtz P."/>
            <person name="Kyrpides N.C."/>
            <person name="Klenk H.P."/>
            <person name="Woyke T."/>
        </authorList>
    </citation>
    <scope>NUCLEOTIDE SEQUENCE [LARGE SCALE GENOMIC DNA]</scope>
    <source>
        <strain evidence="8">DSM 15749 / LMG 21470 / R-8282</strain>
    </source>
</reference>
<dbReference type="EMBL" id="JH594606">
    <property type="protein sequence ID" value="EHQ01870.1"/>
    <property type="molecule type" value="Genomic_DNA"/>
</dbReference>
<dbReference type="GO" id="GO:0004124">
    <property type="term" value="F:cysteine synthase activity"/>
    <property type="evidence" value="ECO:0007669"/>
    <property type="project" value="TreeGrafter"/>
</dbReference>
<accession>H2BVY7</accession>
<dbReference type="InterPro" id="IPR015424">
    <property type="entry name" value="PyrdxlP-dep_Trfase"/>
</dbReference>
<dbReference type="GO" id="GO:0006535">
    <property type="term" value="P:cysteine biosynthetic process from serine"/>
    <property type="evidence" value="ECO:0007669"/>
    <property type="project" value="TreeGrafter"/>
</dbReference>
<dbReference type="InterPro" id="IPR015421">
    <property type="entry name" value="PyrdxlP-dep_Trfase_major"/>
</dbReference>
<dbReference type="GO" id="GO:0003961">
    <property type="term" value="F:O-acetylhomoserine aminocarboxypropyltransferase activity"/>
    <property type="evidence" value="ECO:0007669"/>
    <property type="project" value="UniProtKB-EC"/>
</dbReference>
<keyword evidence="3 7" id="KW-0808">Transferase</keyword>
<name>H2BVY7_GILLR</name>
<sequence>MSTQKFATNALHAGHDVTANGGTRAVPIYQTTSYVFKNSDHAANLFSLAEPGFIYTRINNPTNDILEQRLAALEGGIAAVVTASGTAAINTSLLTLLRSGDHIVASNSLYGGTYNLLSVTLPRFGITTTFVDPSDPENFDKAVQENTRVFFIESLGNPKLDVLDIKAISNYAKAHKVPLFVDNTVATPSLLNPIEHGADIVIHSLTKYINGNGTSLGGVIIDAGKFDWANGKFPEFTEPSAGYHGLVYHDALKEAAFIAKVRIEGLRDHGAVLSPFNAFQIIQGLETLELRIKKHSENALELAQWLKQQPEVKWVNYPGLEESPYYDLAKKYLPKGQSGIVTFGVDGGFESAKVIADETKIFSLLANIGDTKSLIIHPSSTTHQQLNEEQQEAAGVTKDLIRLSVGLEDLADLKLDLKQAFAKIDKKVVL</sequence>
<evidence type="ECO:0000256" key="3">
    <source>
        <dbReference type="ARBA" id="ARBA00022679"/>
    </source>
</evidence>
<dbReference type="eggNOG" id="COG2873">
    <property type="taxonomic scope" value="Bacteria"/>
</dbReference>
<evidence type="ECO:0000256" key="6">
    <source>
        <dbReference type="RuleBase" id="RU362118"/>
    </source>
</evidence>
<dbReference type="OrthoDB" id="9803729at2"/>
<dbReference type="InterPro" id="IPR006235">
    <property type="entry name" value="OAc-hSer/O-AcSer_sulfhydrylase"/>
</dbReference>
<dbReference type="AlphaFoldDB" id="H2BVY7"/>
<dbReference type="InterPro" id="IPR015422">
    <property type="entry name" value="PyrdxlP-dep_Trfase_small"/>
</dbReference>
<dbReference type="GO" id="GO:0071269">
    <property type="term" value="P:L-homocysteine biosynthetic process"/>
    <property type="evidence" value="ECO:0007669"/>
    <property type="project" value="TreeGrafter"/>
</dbReference>
<dbReference type="PIRSF" id="PIRSF001434">
    <property type="entry name" value="CGS"/>
    <property type="match status" value="1"/>
</dbReference>
<evidence type="ECO:0000256" key="4">
    <source>
        <dbReference type="ARBA" id="ARBA00022898"/>
    </source>
</evidence>
<dbReference type="HOGENOM" id="CLU_018986_4_0_10"/>
<dbReference type="PANTHER" id="PTHR43797:SF2">
    <property type="entry name" value="HOMOCYSTEINE_CYSTEINE SYNTHASE"/>
    <property type="match status" value="1"/>
</dbReference>
<dbReference type="NCBIfam" id="TIGR01326">
    <property type="entry name" value="OAH_OAS_sulfhy"/>
    <property type="match status" value="1"/>
</dbReference>
<dbReference type="PANTHER" id="PTHR43797">
    <property type="entry name" value="HOMOCYSTEINE/CYSTEINE SYNTHASE"/>
    <property type="match status" value="1"/>
</dbReference>
<protein>
    <submittedName>
        <fullName evidence="7">O-acetylhomoserine sulfhydrolase</fullName>
        <ecNumber evidence="7">2.5.1.49</ecNumber>
    </submittedName>
</protein>
<evidence type="ECO:0000313" key="8">
    <source>
        <dbReference type="Proteomes" id="UP000003844"/>
    </source>
</evidence>
<evidence type="ECO:0000256" key="5">
    <source>
        <dbReference type="PIRSR" id="PIRSR001434-2"/>
    </source>
</evidence>
<dbReference type="Gene3D" id="3.40.640.10">
    <property type="entry name" value="Type I PLP-dependent aspartate aminotransferase-like (Major domain)"/>
    <property type="match status" value="1"/>
</dbReference>
<keyword evidence="8" id="KW-1185">Reference proteome</keyword>
<evidence type="ECO:0000313" key="7">
    <source>
        <dbReference type="EMBL" id="EHQ01870.1"/>
    </source>
</evidence>
<dbReference type="GO" id="GO:0030170">
    <property type="term" value="F:pyridoxal phosphate binding"/>
    <property type="evidence" value="ECO:0007669"/>
    <property type="project" value="InterPro"/>
</dbReference>
<dbReference type="Gene3D" id="3.90.1150.10">
    <property type="entry name" value="Aspartate Aminotransferase, domain 1"/>
    <property type="match status" value="1"/>
</dbReference>
<dbReference type="GO" id="GO:0019346">
    <property type="term" value="P:transsulfuration"/>
    <property type="evidence" value="ECO:0007669"/>
    <property type="project" value="InterPro"/>
</dbReference>
<dbReference type="InterPro" id="IPR000277">
    <property type="entry name" value="Cys/Met-Metab_PyrdxlP-dep_enz"/>
</dbReference>
<dbReference type="GO" id="GO:0005737">
    <property type="term" value="C:cytoplasm"/>
    <property type="evidence" value="ECO:0007669"/>
    <property type="project" value="TreeGrafter"/>
</dbReference>
<organism evidence="7 8">
    <name type="scientific">Gillisia limnaea (strain DSM 15749 / LMG 21470 / R-8282)</name>
    <dbReference type="NCBI Taxonomy" id="865937"/>
    <lineage>
        <taxon>Bacteria</taxon>
        <taxon>Pseudomonadati</taxon>
        <taxon>Bacteroidota</taxon>
        <taxon>Flavobacteriia</taxon>
        <taxon>Flavobacteriales</taxon>
        <taxon>Flavobacteriaceae</taxon>
        <taxon>Gillisia</taxon>
    </lineage>
</organism>
<gene>
    <name evidence="7" type="ORF">Gilli_1199</name>
</gene>
<dbReference type="RefSeq" id="WP_006988187.1">
    <property type="nucleotide sequence ID" value="NZ_JH594606.1"/>
</dbReference>
<dbReference type="GO" id="GO:0016787">
    <property type="term" value="F:hydrolase activity"/>
    <property type="evidence" value="ECO:0007669"/>
    <property type="project" value="UniProtKB-KW"/>
</dbReference>
<evidence type="ECO:0000256" key="1">
    <source>
        <dbReference type="ARBA" id="ARBA00001933"/>
    </source>
</evidence>
<proteinExistence type="inferred from homology"/>
<dbReference type="EC" id="2.5.1.49" evidence="7"/>
<dbReference type="FunFam" id="3.40.640.10:FF:000035">
    <property type="entry name" value="O-succinylhomoserine sulfhydrylase"/>
    <property type="match status" value="1"/>
</dbReference>
<dbReference type="STRING" id="865937.Gilli_1199"/>
<dbReference type="Pfam" id="PF01053">
    <property type="entry name" value="Cys_Met_Meta_PP"/>
    <property type="match status" value="1"/>
</dbReference>
<feature type="modified residue" description="N6-(pyridoxal phosphate)lysine" evidence="5">
    <location>
        <position position="207"/>
    </location>
</feature>
<comment type="cofactor">
    <cofactor evidence="1 6">
        <name>pyridoxal 5'-phosphate</name>
        <dbReference type="ChEBI" id="CHEBI:597326"/>
    </cofactor>
</comment>
<dbReference type="CDD" id="cd00614">
    <property type="entry name" value="CGS_like"/>
    <property type="match status" value="1"/>
</dbReference>
<keyword evidence="7" id="KW-0378">Hydrolase</keyword>